<dbReference type="EMBL" id="QEAN01000620">
    <property type="protein sequence ID" value="TPX31379.1"/>
    <property type="molecule type" value="Genomic_DNA"/>
</dbReference>
<dbReference type="VEuPathDB" id="FungiDB:SeMB42_g07769"/>
<gene>
    <name evidence="2" type="ORF">SeMB42_g07769</name>
</gene>
<keyword evidence="3" id="KW-1185">Reference proteome</keyword>
<comment type="caution">
    <text evidence="2">The sequence shown here is derived from an EMBL/GenBank/DDBJ whole genome shotgun (WGS) entry which is preliminary data.</text>
</comment>
<dbReference type="Proteomes" id="UP000317494">
    <property type="component" value="Unassembled WGS sequence"/>
</dbReference>
<dbReference type="AlphaFoldDB" id="A0A507BWY4"/>
<sequence>MQTRELIAAKHGEKTCLLDRVNEVTRELARLDRIIKASGVTEHALPPPPHGGKTESVSSSLSLSSALINQHTSSTHESMPLSPTTCPIPHAPAAYESQNKPQKKRYGVMSREAVKAQEAIYLESEIDFLDSVGHQSNEDDAIRKANAAYGY</sequence>
<evidence type="ECO:0000256" key="1">
    <source>
        <dbReference type="SAM" id="MobiDB-lite"/>
    </source>
</evidence>
<organism evidence="2 3">
    <name type="scientific">Synchytrium endobioticum</name>
    <dbReference type="NCBI Taxonomy" id="286115"/>
    <lineage>
        <taxon>Eukaryota</taxon>
        <taxon>Fungi</taxon>
        <taxon>Fungi incertae sedis</taxon>
        <taxon>Chytridiomycota</taxon>
        <taxon>Chytridiomycota incertae sedis</taxon>
        <taxon>Chytridiomycetes</taxon>
        <taxon>Synchytriales</taxon>
        <taxon>Synchytriaceae</taxon>
        <taxon>Synchytrium</taxon>
    </lineage>
</organism>
<evidence type="ECO:0000313" key="3">
    <source>
        <dbReference type="Proteomes" id="UP000317494"/>
    </source>
</evidence>
<name>A0A507BWY4_9FUNG</name>
<feature type="compositionally biased region" description="Polar residues" evidence="1">
    <location>
        <begin position="68"/>
        <end position="85"/>
    </location>
</feature>
<protein>
    <submittedName>
        <fullName evidence="2">Uncharacterized protein</fullName>
    </submittedName>
</protein>
<feature type="region of interest" description="Disordered" evidence="1">
    <location>
        <begin position="40"/>
        <end position="106"/>
    </location>
</feature>
<proteinExistence type="predicted"/>
<reference evidence="2 3" key="1">
    <citation type="journal article" date="2019" name="Sci. Rep.">
        <title>Comparative genomics of chytrid fungi reveal insights into the obligate biotrophic and pathogenic lifestyle of Synchytrium endobioticum.</title>
        <authorList>
            <person name="van de Vossenberg B.T.L.H."/>
            <person name="Warris S."/>
            <person name="Nguyen H.D.T."/>
            <person name="van Gent-Pelzer M.P.E."/>
            <person name="Joly D.L."/>
            <person name="van de Geest H.C."/>
            <person name="Bonants P.J.M."/>
            <person name="Smith D.S."/>
            <person name="Levesque C.A."/>
            <person name="van der Lee T.A.J."/>
        </authorList>
    </citation>
    <scope>NUCLEOTIDE SEQUENCE [LARGE SCALE GENOMIC DNA]</scope>
    <source>
        <strain evidence="2 3">MB42</strain>
    </source>
</reference>
<feature type="compositionally biased region" description="Low complexity" evidence="1">
    <location>
        <begin position="56"/>
        <end position="67"/>
    </location>
</feature>
<accession>A0A507BWY4</accession>
<evidence type="ECO:0000313" key="2">
    <source>
        <dbReference type="EMBL" id="TPX31379.1"/>
    </source>
</evidence>